<accession>A0A5S9PFA3</accession>
<evidence type="ECO:0000313" key="2">
    <source>
        <dbReference type="Proteomes" id="UP000434580"/>
    </source>
</evidence>
<sequence>MNNVCESISIDVNHCFRWFTSRGVMRLHSRYALAIIPVDVAGIPGLKVIRFFA</sequence>
<reference evidence="1 2" key="1">
    <citation type="submission" date="2019-11" db="EMBL/GenBank/DDBJ databases">
        <authorList>
            <person name="Holert J."/>
        </authorList>
    </citation>
    <scope>NUCLEOTIDE SEQUENCE [LARGE SCALE GENOMIC DNA]</scope>
    <source>
        <strain evidence="1">BC5_2</strain>
    </source>
</reference>
<organism evidence="1 2">
    <name type="scientific">BD1-7 clade bacterium</name>
    <dbReference type="NCBI Taxonomy" id="2029982"/>
    <lineage>
        <taxon>Bacteria</taxon>
        <taxon>Pseudomonadati</taxon>
        <taxon>Pseudomonadota</taxon>
        <taxon>Gammaproteobacteria</taxon>
        <taxon>Cellvibrionales</taxon>
        <taxon>Spongiibacteraceae</taxon>
        <taxon>BD1-7 clade</taxon>
    </lineage>
</organism>
<gene>
    <name evidence="1" type="ORF">DPBNPPHM_04010</name>
</gene>
<dbReference type="EMBL" id="CACSII010000010">
    <property type="protein sequence ID" value="CAA0102457.1"/>
    <property type="molecule type" value="Genomic_DNA"/>
</dbReference>
<proteinExistence type="predicted"/>
<evidence type="ECO:0000313" key="1">
    <source>
        <dbReference type="EMBL" id="CAA0102457.1"/>
    </source>
</evidence>
<protein>
    <submittedName>
        <fullName evidence="1">Uncharacterized protein</fullName>
    </submittedName>
</protein>
<name>A0A5S9PFA3_9GAMM</name>
<dbReference type="Proteomes" id="UP000434580">
    <property type="component" value="Unassembled WGS sequence"/>
</dbReference>
<dbReference type="AlphaFoldDB" id="A0A5S9PFA3"/>